<evidence type="ECO:0000256" key="1">
    <source>
        <dbReference type="ARBA" id="ARBA00007274"/>
    </source>
</evidence>
<reference evidence="2 3" key="1">
    <citation type="submission" date="2019-02" db="EMBL/GenBank/DDBJ databases">
        <title>Genomic Encyclopedia of Type Strains, Phase IV (KMG-IV): sequencing the most valuable type-strain genomes for metagenomic binning, comparative biology and taxonomic classification.</title>
        <authorList>
            <person name="Goeker M."/>
        </authorList>
    </citation>
    <scope>NUCLEOTIDE SEQUENCE [LARGE SCALE GENOMIC DNA]</scope>
    <source>
        <strain evidence="2 3">DSM 18116</strain>
    </source>
</reference>
<dbReference type="Proteomes" id="UP000293874">
    <property type="component" value="Unassembled WGS sequence"/>
</dbReference>
<keyword evidence="2" id="KW-0808">Transferase</keyword>
<proteinExistence type="inferred from homology"/>
<dbReference type="InterPro" id="IPR050179">
    <property type="entry name" value="Trans_hexapeptide_repeat"/>
</dbReference>
<dbReference type="PANTHER" id="PTHR43300:SF11">
    <property type="entry name" value="ACETYLTRANSFERASE RV3034C-RELATED"/>
    <property type="match status" value="1"/>
</dbReference>
<comment type="similarity">
    <text evidence="1">Belongs to the transferase hexapeptide repeat family.</text>
</comment>
<dbReference type="SUPFAM" id="SSF51161">
    <property type="entry name" value="Trimeric LpxA-like enzymes"/>
    <property type="match status" value="1"/>
</dbReference>
<name>A0A4Q7MTL1_9BACT</name>
<dbReference type="Gene3D" id="2.160.10.10">
    <property type="entry name" value="Hexapeptide repeat proteins"/>
    <property type="match status" value="1"/>
</dbReference>
<sequence>MRKRIKGTIKNILRISGVEVRRVSGVKNSQRKNIIDSVIKYPDLVESSATVQFSELQGKISIGPQCIINKVLMNGNITVGRNTTINGPGTEFYCIEHPIVIGNFCSIARGTAIQEHNHNLRSITTYFIRHRVFREPYGIDVVSKGPVSIGNDVWIATQCVILTGVTIGNGAVIAANSVVSSDVPPYAIVGGTPAKIIGYRFSEEIIERLQQLRWWDWPEEKILANYDLFHNSLTLESFNNIK</sequence>
<organism evidence="2 3">
    <name type="scientific">Pseudobacter ginsenosidimutans</name>
    <dbReference type="NCBI Taxonomy" id="661488"/>
    <lineage>
        <taxon>Bacteria</taxon>
        <taxon>Pseudomonadati</taxon>
        <taxon>Bacteroidota</taxon>
        <taxon>Chitinophagia</taxon>
        <taxon>Chitinophagales</taxon>
        <taxon>Chitinophagaceae</taxon>
        <taxon>Pseudobacter</taxon>
    </lineage>
</organism>
<dbReference type="InterPro" id="IPR011004">
    <property type="entry name" value="Trimer_LpxA-like_sf"/>
</dbReference>
<dbReference type="AlphaFoldDB" id="A0A4Q7MTL1"/>
<dbReference type="InterPro" id="IPR001451">
    <property type="entry name" value="Hexapep"/>
</dbReference>
<dbReference type="EMBL" id="SGXA01000002">
    <property type="protein sequence ID" value="RZS72206.1"/>
    <property type="molecule type" value="Genomic_DNA"/>
</dbReference>
<dbReference type="RefSeq" id="WP_225979977.1">
    <property type="nucleotide sequence ID" value="NZ_CP042431.1"/>
</dbReference>
<gene>
    <name evidence="2" type="ORF">EV199_4122</name>
</gene>
<keyword evidence="3" id="KW-1185">Reference proteome</keyword>
<protein>
    <submittedName>
        <fullName evidence="2">Virginiamycin A acetyltransferase</fullName>
    </submittedName>
</protein>
<dbReference type="GO" id="GO:0016740">
    <property type="term" value="F:transferase activity"/>
    <property type="evidence" value="ECO:0007669"/>
    <property type="project" value="UniProtKB-KW"/>
</dbReference>
<comment type="caution">
    <text evidence="2">The sequence shown here is derived from an EMBL/GenBank/DDBJ whole genome shotgun (WGS) entry which is preliminary data.</text>
</comment>
<dbReference type="Pfam" id="PF00132">
    <property type="entry name" value="Hexapep"/>
    <property type="match status" value="1"/>
</dbReference>
<evidence type="ECO:0000313" key="2">
    <source>
        <dbReference type="EMBL" id="RZS72206.1"/>
    </source>
</evidence>
<evidence type="ECO:0000313" key="3">
    <source>
        <dbReference type="Proteomes" id="UP000293874"/>
    </source>
</evidence>
<dbReference type="PANTHER" id="PTHR43300">
    <property type="entry name" value="ACETYLTRANSFERASE"/>
    <property type="match status" value="1"/>
</dbReference>
<dbReference type="CDD" id="cd03349">
    <property type="entry name" value="LbH_XAT"/>
    <property type="match status" value="1"/>
</dbReference>
<accession>A0A4Q7MTL1</accession>